<dbReference type="Gene3D" id="3.30.2020.40">
    <property type="entry name" value="Uncharacterised protein PF10387, DUF2442"/>
    <property type="match status" value="1"/>
</dbReference>
<name>A0A1U7IY37_9CYAN</name>
<dbReference type="STRING" id="549789.NIES30_25005"/>
<organism evidence="2 3">
    <name type="scientific">Phormidium tenue NIES-30</name>
    <dbReference type="NCBI Taxonomy" id="549789"/>
    <lineage>
        <taxon>Bacteria</taxon>
        <taxon>Bacillati</taxon>
        <taxon>Cyanobacteriota</taxon>
        <taxon>Cyanophyceae</taxon>
        <taxon>Oscillatoriophycideae</taxon>
        <taxon>Oscillatoriales</taxon>
        <taxon>Oscillatoriaceae</taxon>
        <taxon>Phormidium</taxon>
    </lineage>
</organism>
<dbReference type="Proteomes" id="UP000185557">
    <property type="component" value="Unassembled WGS sequence"/>
</dbReference>
<dbReference type="AlphaFoldDB" id="A0A1U7IY37"/>
<sequence length="147" mass="15776">MVANSVEHSVCTPEQLARARANGQAFSNTHPRAVLVHFDPIKEKVVIAFNDKTEFAFPPDLAQGLENASPEQLSKVEITPSGLGLHWESLDADLSIPDLMNGIYGTKKWMQALAQKGGQSKSSKKATAARENGKKGGRPSKAIAAPK</sequence>
<evidence type="ECO:0000313" key="3">
    <source>
        <dbReference type="Proteomes" id="UP000185557"/>
    </source>
</evidence>
<dbReference type="Pfam" id="PF10387">
    <property type="entry name" value="DUF2442"/>
    <property type="match status" value="1"/>
</dbReference>
<gene>
    <name evidence="2" type="ORF">NIES30_25005</name>
</gene>
<proteinExistence type="predicted"/>
<evidence type="ECO:0000313" key="2">
    <source>
        <dbReference type="EMBL" id="OKH43478.1"/>
    </source>
</evidence>
<evidence type="ECO:0008006" key="4">
    <source>
        <dbReference type="Google" id="ProtNLM"/>
    </source>
</evidence>
<dbReference type="InterPro" id="IPR018841">
    <property type="entry name" value="DUF2442"/>
</dbReference>
<comment type="caution">
    <text evidence="2">The sequence shown here is derived from an EMBL/GenBank/DDBJ whole genome shotgun (WGS) entry which is preliminary data.</text>
</comment>
<dbReference type="EMBL" id="MRCG01000033">
    <property type="protein sequence ID" value="OKH43478.1"/>
    <property type="molecule type" value="Genomic_DNA"/>
</dbReference>
<feature type="region of interest" description="Disordered" evidence="1">
    <location>
        <begin position="115"/>
        <end position="147"/>
    </location>
</feature>
<protein>
    <recommendedName>
        <fullName evidence="4">DUF2442 domain-containing protein</fullName>
    </recommendedName>
</protein>
<evidence type="ECO:0000256" key="1">
    <source>
        <dbReference type="SAM" id="MobiDB-lite"/>
    </source>
</evidence>
<accession>A0A1U7IY37</accession>
<keyword evidence="3" id="KW-1185">Reference proteome</keyword>
<reference evidence="2 3" key="1">
    <citation type="submission" date="2016-11" db="EMBL/GenBank/DDBJ databases">
        <title>Draft Genome Sequences of Nine Cyanobacterial Strains from Diverse Habitats.</title>
        <authorList>
            <person name="Zhu T."/>
            <person name="Hou S."/>
            <person name="Lu X."/>
            <person name="Hess W.R."/>
        </authorList>
    </citation>
    <scope>NUCLEOTIDE SEQUENCE [LARGE SCALE GENOMIC DNA]</scope>
    <source>
        <strain evidence="2 3">NIES-30</strain>
    </source>
</reference>